<evidence type="ECO:0000256" key="5">
    <source>
        <dbReference type="ARBA" id="ARBA00022692"/>
    </source>
</evidence>
<protein>
    <submittedName>
        <fullName evidence="13">LTA synthase family protein</fullName>
    </submittedName>
</protein>
<dbReference type="InterPro" id="IPR050448">
    <property type="entry name" value="OpgB/LTA_synthase_biosynth"/>
</dbReference>
<keyword evidence="5 11" id="KW-0812">Transmembrane</keyword>
<feature type="domain" description="Sulfatase N-terminal" evidence="12">
    <location>
        <begin position="228"/>
        <end position="517"/>
    </location>
</feature>
<evidence type="ECO:0000313" key="13">
    <source>
        <dbReference type="EMBL" id="QNO15543.1"/>
    </source>
</evidence>
<dbReference type="GO" id="GO:0005886">
    <property type="term" value="C:plasma membrane"/>
    <property type="evidence" value="ECO:0007669"/>
    <property type="project" value="UniProtKB-SubCell"/>
</dbReference>
<evidence type="ECO:0000256" key="3">
    <source>
        <dbReference type="ARBA" id="ARBA00009983"/>
    </source>
</evidence>
<feature type="transmembrane region" description="Helical" evidence="11">
    <location>
        <begin position="106"/>
        <end position="130"/>
    </location>
</feature>
<dbReference type="KEGG" id="acae:HYG86_12570"/>
<feature type="binding site" evidence="10">
    <location>
        <position position="279"/>
    </location>
    <ligand>
        <name>Mn(2+)</name>
        <dbReference type="ChEBI" id="CHEBI:29035"/>
    </ligand>
</feature>
<dbReference type="RefSeq" id="WP_213165919.1">
    <property type="nucleotide sequence ID" value="NZ_CP058559.1"/>
</dbReference>
<dbReference type="GO" id="GO:0046872">
    <property type="term" value="F:metal ion binding"/>
    <property type="evidence" value="ECO:0007669"/>
    <property type="project" value="UniProtKB-KW"/>
</dbReference>
<keyword evidence="4" id="KW-1003">Cell membrane</keyword>
<dbReference type="Pfam" id="PF00884">
    <property type="entry name" value="Sulfatase"/>
    <property type="match status" value="1"/>
</dbReference>
<feature type="transmembrane region" description="Helical" evidence="11">
    <location>
        <begin position="12"/>
        <end position="31"/>
    </location>
</feature>
<feature type="binding site" evidence="10">
    <location>
        <position position="452"/>
    </location>
    <ligand>
        <name>Mn(2+)</name>
        <dbReference type="ChEBI" id="CHEBI:29035"/>
    </ligand>
</feature>
<dbReference type="PANTHER" id="PTHR47371:SF3">
    <property type="entry name" value="PHOSPHOGLYCEROL TRANSFERASE I"/>
    <property type="match status" value="1"/>
</dbReference>
<feature type="transmembrane region" description="Helical" evidence="11">
    <location>
        <begin position="66"/>
        <end position="86"/>
    </location>
</feature>
<sequence length="622" mass="70741">MLDKILNNGCIKYIAFISTAVLIKLFTLHYVMGIDNILWVTVKNFFIIMAIFCLTAIFSTKNKVKAVLIANFIISVLFFIDAMYYSHFYTLVPVHSIYQIGQLGPVSNSIFALIKPLYFLFFVDSLIALIYLRRDKITTGETSKKQKKSLLVYLVVLILLVTGMNLGTAMNTEGYFTPHNSGVINYHLYDIASFIDKTTLNVEQVQALMKSIDSEKVGKNYHELAKGRNVIVIQAESIQNFVINATVNGEPITPVLNELIGNESIYFDRYYEQVGWGNTSDAEFISHNGFYPSKRIFSYKAYEKNEFVTLPTSLKEKGYSSIVFHGNYANFWNRDVVYPAQGLDAYISLEDFKVDEEIGIGLSDGSMFRQSVDFLKELPKPFYSFYITLTSHHPFDLPEEYKVIEMGPKYQDTVLEKYIQTVNYLDAQIGEFIELLKLEGLYDDSMIVIYGDHKGLDMRDEEANELISSFMGREYKEDEMHKVPFIVHIPGGGVQKEVNTVGGQIDFFPTMANLLGVELNLKSTFGKDLLNTENGFVAMQSHVAQGSFISNEMVFIMSNDGVFENSRAWDIHTGEPVDVYSAREGFERAIAEINLSEYILKNDLVPLVHEKGLEKILELEDK</sequence>
<keyword evidence="7 11" id="KW-0472">Membrane</keyword>
<feature type="binding site" evidence="9">
    <location>
        <position position="392"/>
    </location>
    <ligand>
        <name>substrate</name>
    </ligand>
</feature>
<evidence type="ECO:0000256" key="2">
    <source>
        <dbReference type="ARBA" id="ARBA00004936"/>
    </source>
</evidence>
<dbReference type="PIRSF" id="PIRSF005091">
    <property type="entry name" value="Mmb_sulf_HI1246"/>
    <property type="match status" value="1"/>
</dbReference>
<feature type="binding site" evidence="10">
    <location>
        <position position="236"/>
    </location>
    <ligand>
        <name>Mn(2+)</name>
        <dbReference type="ChEBI" id="CHEBI:29035"/>
    </ligand>
</feature>
<accession>A0A7G9WA31</accession>
<keyword evidence="14" id="KW-1185">Reference proteome</keyword>
<comment type="similarity">
    <text evidence="3">Belongs to the LTA synthase family.</text>
</comment>
<evidence type="ECO:0000256" key="8">
    <source>
        <dbReference type="PIRSR" id="PIRSR005091-1"/>
    </source>
</evidence>
<feature type="binding site" evidence="10">
    <location>
        <position position="453"/>
    </location>
    <ligand>
        <name>Mn(2+)</name>
        <dbReference type="ChEBI" id="CHEBI:29035"/>
    </ligand>
</feature>
<keyword evidence="9" id="KW-0479">Metal-binding</keyword>
<evidence type="ECO:0000256" key="7">
    <source>
        <dbReference type="ARBA" id="ARBA00023136"/>
    </source>
</evidence>
<dbReference type="InterPro" id="IPR012160">
    <property type="entry name" value="LtaS-like"/>
</dbReference>
<evidence type="ECO:0000256" key="4">
    <source>
        <dbReference type="ARBA" id="ARBA00022475"/>
    </source>
</evidence>
<reference evidence="13 14" key="1">
    <citation type="submission" date="2020-07" db="EMBL/GenBank/DDBJ databases">
        <title>Alkalicella. sp. LB2 genome.</title>
        <authorList>
            <person name="Postec A."/>
            <person name="Quemeneur M."/>
        </authorList>
    </citation>
    <scope>NUCLEOTIDE SEQUENCE [LARGE SCALE GENOMIC DNA]</scope>
    <source>
        <strain evidence="13 14">LB2</strain>
    </source>
</reference>
<feature type="transmembrane region" description="Helical" evidence="11">
    <location>
        <begin position="150"/>
        <end position="170"/>
    </location>
</feature>
<dbReference type="SUPFAM" id="SSF53649">
    <property type="entry name" value="Alkaline phosphatase-like"/>
    <property type="match status" value="1"/>
</dbReference>
<dbReference type="Gene3D" id="3.40.720.10">
    <property type="entry name" value="Alkaline Phosphatase, subunit A"/>
    <property type="match status" value="1"/>
</dbReference>
<evidence type="ECO:0000313" key="14">
    <source>
        <dbReference type="Proteomes" id="UP000516160"/>
    </source>
</evidence>
<evidence type="ECO:0000256" key="10">
    <source>
        <dbReference type="PIRSR" id="PIRSR005091-3"/>
    </source>
</evidence>
<evidence type="ECO:0000256" key="1">
    <source>
        <dbReference type="ARBA" id="ARBA00004651"/>
    </source>
</evidence>
<gene>
    <name evidence="13" type="ORF">HYG86_12570</name>
</gene>
<dbReference type="Gene3D" id="3.30.1120.170">
    <property type="match status" value="1"/>
</dbReference>
<keyword evidence="6 11" id="KW-1133">Transmembrane helix</keyword>
<dbReference type="CDD" id="cd16015">
    <property type="entry name" value="LTA_synthase"/>
    <property type="match status" value="1"/>
</dbReference>
<organism evidence="13 14">
    <name type="scientific">Alkalicella caledoniensis</name>
    <dbReference type="NCBI Taxonomy" id="2731377"/>
    <lineage>
        <taxon>Bacteria</taxon>
        <taxon>Bacillati</taxon>
        <taxon>Bacillota</taxon>
        <taxon>Clostridia</taxon>
        <taxon>Eubacteriales</taxon>
        <taxon>Proteinivoracaceae</taxon>
        <taxon>Alkalicella</taxon>
    </lineage>
</organism>
<evidence type="ECO:0000256" key="11">
    <source>
        <dbReference type="SAM" id="Phobius"/>
    </source>
</evidence>
<dbReference type="EMBL" id="CP058559">
    <property type="protein sequence ID" value="QNO15543.1"/>
    <property type="molecule type" value="Genomic_DNA"/>
</dbReference>
<dbReference type="AlphaFoldDB" id="A0A7G9WA31"/>
<feature type="transmembrane region" description="Helical" evidence="11">
    <location>
        <begin position="37"/>
        <end position="59"/>
    </location>
</feature>
<proteinExistence type="inferred from homology"/>
<evidence type="ECO:0000256" key="6">
    <source>
        <dbReference type="ARBA" id="ARBA00022989"/>
    </source>
</evidence>
<keyword evidence="9" id="KW-0464">Manganese</keyword>
<dbReference type="InterPro" id="IPR000917">
    <property type="entry name" value="Sulfatase_N"/>
</dbReference>
<name>A0A7G9WA31_ALKCA</name>
<comment type="subcellular location">
    <subcellularLocation>
        <location evidence="1">Cell membrane</location>
        <topology evidence="1">Multi-pass membrane protein</topology>
    </subcellularLocation>
</comment>
<dbReference type="Proteomes" id="UP000516160">
    <property type="component" value="Chromosome"/>
</dbReference>
<evidence type="ECO:0000259" key="12">
    <source>
        <dbReference type="Pfam" id="PF00884"/>
    </source>
</evidence>
<comment type="pathway">
    <text evidence="2">Cell wall biogenesis; lipoteichoic acid biosynthesis.</text>
</comment>
<dbReference type="PANTHER" id="PTHR47371">
    <property type="entry name" value="LIPOTEICHOIC ACID SYNTHASE"/>
    <property type="match status" value="1"/>
</dbReference>
<dbReference type="InterPro" id="IPR017850">
    <property type="entry name" value="Alkaline_phosphatase_core_sf"/>
</dbReference>
<feature type="active site" evidence="8">
    <location>
        <position position="279"/>
    </location>
</feature>
<evidence type="ECO:0000256" key="9">
    <source>
        <dbReference type="PIRSR" id="PIRSR005091-2"/>
    </source>
</evidence>